<dbReference type="PANTHER" id="PTHR43707">
    <property type="entry name" value="HISTIDYL-TRNA SYNTHETASE"/>
    <property type="match status" value="1"/>
</dbReference>
<dbReference type="Proteomes" id="UP000240042">
    <property type="component" value="Unassembled WGS sequence"/>
</dbReference>
<evidence type="ECO:0000259" key="4">
    <source>
        <dbReference type="PROSITE" id="PS50862"/>
    </source>
</evidence>
<keyword evidence="6" id="KW-1185">Reference proteome</keyword>
<accession>A0A1I1FGV8</accession>
<evidence type="ECO:0000313" key="5">
    <source>
        <dbReference type="EMBL" id="SFB96290.1"/>
    </source>
</evidence>
<dbReference type="SUPFAM" id="SSF52954">
    <property type="entry name" value="Class II aaRS ABD-related"/>
    <property type="match status" value="1"/>
</dbReference>
<keyword evidence="5" id="KW-0030">Aminoacyl-tRNA synthetase</keyword>
<feature type="binding site" evidence="3">
    <location>
        <position position="271"/>
    </location>
    <ligand>
        <name>L-histidine</name>
        <dbReference type="ChEBI" id="CHEBI:57595"/>
    </ligand>
</feature>
<feature type="binding site" evidence="3">
    <location>
        <position position="113"/>
    </location>
    <ligand>
        <name>L-histidine</name>
        <dbReference type="ChEBI" id="CHEBI:57595"/>
    </ligand>
</feature>
<dbReference type="GO" id="GO:0004821">
    <property type="term" value="F:histidine-tRNA ligase activity"/>
    <property type="evidence" value="ECO:0007669"/>
    <property type="project" value="TreeGrafter"/>
</dbReference>
<evidence type="ECO:0000313" key="6">
    <source>
        <dbReference type="Proteomes" id="UP000240042"/>
    </source>
</evidence>
<evidence type="ECO:0000256" key="1">
    <source>
        <dbReference type="ARBA" id="ARBA00011738"/>
    </source>
</evidence>
<dbReference type="InterPro" id="IPR036621">
    <property type="entry name" value="Anticodon-bd_dom_sf"/>
</dbReference>
<organism evidence="5 6">
    <name type="scientific">Brevinema andersonii</name>
    <dbReference type="NCBI Taxonomy" id="34097"/>
    <lineage>
        <taxon>Bacteria</taxon>
        <taxon>Pseudomonadati</taxon>
        <taxon>Spirochaetota</taxon>
        <taxon>Spirochaetia</taxon>
        <taxon>Brevinematales</taxon>
        <taxon>Brevinemataceae</taxon>
        <taxon>Brevinema</taxon>
    </lineage>
</organism>
<dbReference type="Gene3D" id="3.40.50.800">
    <property type="entry name" value="Anticodon-binding domain"/>
    <property type="match status" value="1"/>
</dbReference>
<gene>
    <name evidence="5" type="ORF">SAMN02745150_01452</name>
</gene>
<dbReference type="GO" id="GO:0006427">
    <property type="term" value="P:histidyl-tRNA aminoacylation"/>
    <property type="evidence" value="ECO:0007669"/>
    <property type="project" value="TreeGrafter"/>
</dbReference>
<protein>
    <recommendedName>
        <fullName evidence="2">Histidine--tRNA ligase</fullName>
    </recommendedName>
</protein>
<dbReference type="SUPFAM" id="SSF55681">
    <property type="entry name" value="Class II aaRS and biotin synthetases"/>
    <property type="match status" value="1"/>
</dbReference>
<dbReference type="PIRSF" id="PIRSF001549">
    <property type="entry name" value="His-tRNA_synth"/>
    <property type="match status" value="1"/>
</dbReference>
<feature type="binding site" evidence="3">
    <location>
        <position position="131"/>
    </location>
    <ligand>
        <name>L-histidine</name>
        <dbReference type="ChEBI" id="CHEBI:57595"/>
    </ligand>
</feature>
<evidence type="ECO:0000256" key="2">
    <source>
        <dbReference type="ARBA" id="ARBA00017399"/>
    </source>
</evidence>
<dbReference type="AlphaFoldDB" id="A0A1I1FGV8"/>
<dbReference type="PANTHER" id="PTHR43707:SF1">
    <property type="entry name" value="HISTIDINE--TRNA LIGASE, MITOCHONDRIAL-RELATED"/>
    <property type="match status" value="1"/>
</dbReference>
<dbReference type="Gene3D" id="3.30.930.10">
    <property type="entry name" value="Bira Bifunctional Protein, Domain 2"/>
    <property type="match status" value="1"/>
</dbReference>
<feature type="binding site" evidence="3">
    <location>
        <begin position="83"/>
        <end position="85"/>
    </location>
    <ligand>
        <name>L-histidine</name>
        <dbReference type="ChEBI" id="CHEBI:57595"/>
    </ligand>
</feature>
<dbReference type="InterPro" id="IPR006195">
    <property type="entry name" value="aa-tRNA-synth_II"/>
</dbReference>
<keyword evidence="5" id="KW-0436">Ligase</keyword>
<evidence type="ECO:0000256" key="3">
    <source>
        <dbReference type="PIRSR" id="PIRSR001549-1"/>
    </source>
</evidence>
<dbReference type="GO" id="GO:0005737">
    <property type="term" value="C:cytoplasm"/>
    <property type="evidence" value="ECO:0007669"/>
    <property type="project" value="InterPro"/>
</dbReference>
<name>A0A1I1FGV8_BREAD</name>
<feature type="domain" description="Aminoacyl-transfer RNA synthetases class-II family profile" evidence="4">
    <location>
        <begin position="1"/>
        <end position="485"/>
    </location>
</feature>
<reference evidence="6" key="1">
    <citation type="submission" date="2016-10" db="EMBL/GenBank/DDBJ databases">
        <authorList>
            <person name="Varghese N."/>
            <person name="Submissions S."/>
        </authorList>
    </citation>
    <scope>NUCLEOTIDE SEQUENCE [LARGE SCALE GENOMIC DNA]</scope>
    <source>
        <strain evidence="6">ATCC 43811</strain>
    </source>
</reference>
<dbReference type="InterPro" id="IPR045864">
    <property type="entry name" value="aa-tRNA-synth_II/BPL/LPL"/>
</dbReference>
<comment type="subunit">
    <text evidence="1">Homodimer.</text>
</comment>
<proteinExistence type="predicted"/>
<dbReference type="RefSeq" id="WP_092320144.1">
    <property type="nucleotide sequence ID" value="NZ_FOKY01000029.1"/>
</dbReference>
<dbReference type="InterPro" id="IPR041715">
    <property type="entry name" value="HisRS-like_core"/>
</dbReference>
<dbReference type="EMBL" id="FOKY01000029">
    <property type="protein sequence ID" value="SFB96290.1"/>
    <property type="molecule type" value="Genomic_DNA"/>
</dbReference>
<dbReference type="CDD" id="cd00773">
    <property type="entry name" value="HisRS-like_core"/>
    <property type="match status" value="1"/>
</dbReference>
<dbReference type="InterPro" id="IPR004516">
    <property type="entry name" value="HisRS/HisZ"/>
</dbReference>
<dbReference type="Pfam" id="PF13393">
    <property type="entry name" value="tRNA-synt_His"/>
    <property type="match status" value="1"/>
</dbReference>
<dbReference type="PROSITE" id="PS50862">
    <property type="entry name" value="AA_TRNA_LIGASE_II"/>
    <property type="match status" value="1"/>
</dbReference>
<feature type="binding site" evidence="3">
    <location>
        <position position="127"/>
    </location>
    <ligand>
        <name>L-histidine</name>
        <dbReference type="ChEBI" id="CHEBI:57595"/>
    </ligand>
</feature>
<sequence length="485" mass="56204">MRNRISSNPYPGTRDFYPQEMRFREMMFSMIEDVLIDFAYEKMSGPLLENFVIYAEKSGEEIAEKQLYAFTDKGDRRVAIRPELTPTVARMFAARINELASVQRWYSVENFMRYERPQKGRLREFWQVNVDLIGAQGSFADFELLRVAQAIFTNFGATTSMYAININHRGFVRDLLVLYIGISDDKVEQIAKIIDKKAKISQESFETLLLEQQLTQEQIQKIINIFTLSFEECLKFVPESSGGLELQGIFKLGHDVFGDRNPLVFNFSVVRGLAYYTGLVFEAFDKNSENPRALFGGGRYDNLVELFHKNNVSGVGFALGDVTFEAFLRSHNLLNDDDLLVERHVIVTDAEVPVAFFHRIADHLKSVQEIFWECVELMRSVPQNEMLGRVLDHLQKNAYFDREKYQEIEKNTDKFLSEVQSRHFIVEIYPDPSVSLSKQLQYANKAKADYVWICGDRELKHGVIKRKNMISGTEIEFDLTTFELF</sequence>
<dbReference type="STRING" id="34097.SAMN02745150_01452"/>
<dbReference type="OrthoDB" id="9800814at2"/>
<feature type="binding site" evidence="3">
    <location>
        <begin position="275"/>
        <end position="276"/>
    </location>
    <ligand>
        <name>L-histidine</name>
        <dbReference type="ChEBI" id="CHEBI:57595"/>
    </ligand>
</feature>